<feature type="signal peptide" evidence="1">
    <location>
        <begin position="1"/>
        <end position="28"/>
    </location>
</feature>
<evidence type="ECO:0000256" key="1">
    <source>
        <dbReference type="SAM" id="SignalP"/>
    </source>
</evidence>
<dbReference type="AlphaFoldDB" id="A0A6A3LZ65"/>
<protein>
    <recommendedName>
        <fullName evidence="4">Secreted protein</fullName>
    </recommendedName>
</protein>
<comment type="caution">
    <text evidence="2">The sequence shown here is derived from an EMBL/GenBank/DDBJ whole genome shotgun (WGS) entry which is preliminary data.</text>
</comment>
<accession>A0A6A3LZ65</accession>
<name>A0A6A3LZ65_9STRA</name>
<gene>
    <name evidence="2" type="ORF">PR002_g11795</name>
</gene>
<evidence type="ECO:0008006" key="4">
    <source>
        <dbReference type="Google" id="ProtNLM"/>
    </source>
</evidence>
<keyword evidence="1" id="KW-0732">Signal</keyword>
<evidence type="ECO:0000313" key="2">
    <source>
        <dbReference type="EMBL" id="KAE9023095.1"/>
    </source>
</evidence>
<sequence length="99" mass="10317">MSISRGIHSPFSLTLITAVAGASRSVSCCCCCRASRCRSNSIACVVVLSCGTSNGADSGFLALTTSRWCEVIAPNCTVLATSYAILCTRACSMRRAVAR</sequence>
<feature type="chain" id="PRO_5025361396" description="Secreted protein" evidence="1">
    <location>
        <begin position="29"/>
        <end position="99"/>
    </location>
</feature>
<dbReference type="Proteomes" id="UP000435112">
    <property type="component" value="Unassembled WGS sequence"/>
</dbReference>
<evidence type="ECO:0000313" key="3">
    <source>
        <dbReference type="Proteomes" id="UP000435112"/>
    </source>
</evidence>
<proteinExistence type="predicted"/>
<organism evidence="2 3">
    <name type="scientific">Phytophthora rubi</name>
    <dbReference type="NCBI Taxonomy" id="129364"/>
    <lineage>
        <taxon>Eukaryota</taxon>
        <taxon>Sar</taxon>
        <taxon>Stramenopiles</taxon>
        <taxon>Oomycota</taxon>
        <taxon>Peronosporomycetes</taxon>
        <taxon>Peronosporales</taxon>
        <taxon>Peronosporaceae</taxon>
        <taxon>Phytophthora</taxon>
    </lineage>
</organism>
<dbReference type="EMBL" id="QXFU01000720">
    <property type="protein sequence ID" value="KAE9023095.1"/>
    <property type="molecule type" value="Genomic_DNA"/>
</dbReference>
<reference evidence="2 3" key="1">
    <citation type="submission" date="2018-09" db="EMBL/GenBank/DDBJ databases">
        <title>Genomic investigation of the strawberry pathogen Phytophthora fragariae indicates pathogenicity is determined by transcriptional variation in three key races.</title>
        <authorList>
            <person name="Adams T.M."/>
            <person name="Armitage A.D."/>
            <person name="Sobczyk M.K."/>
            <person name="Bates H.J."/>
            <person name="Dunwell J.M."/>
            <person name="Nellist C.F."/>
            <person name="Harrison R.J."/>
        </authorList>
    </citation>
    <scope>NUCLEOTIDE SEQUENCE [LARGE SCALE GENOMIC DNA]</scope>
    <source>
        <strain evidence="2 3">SCRP324</strain>
    </source>
</reference>